<comment type="similarity">
    <text evidence="1">Belongs to the CbbQ/NirQ/NorQ/GpvN family.</text>
</comment>
<dbReference type="Gene3D" id="3.40.50.300">
    <property type="entry name" value="P-loop containing nucleotide triphosphate hydrolases"/>
    <property type="match status" value="1"/>
</dbReference>
<dbReference type="GO" id="GO:0016887">
    <property type="term" value="F:ATP hydrolysis activity"/>
    <property type="evidence" value="ECO:0007669"/>
    <property type="project" value="InterPro"/>
</dbReference>
<evidence type="ECO:0000256" key="3">
    <source>
        <dbReference type="ARBA" id="ARBA00022840"/>
    </source>
</evidence>
<evidence type="ECO:0000259" key="6">
    <source>
        <dbReference type="Pfam" id="PF08406"/>
    </source>
</evidence>
<feature type="compositionally biased region" description="Low complexity" evidence="4">
    <location>
        <begin position="34"/>
        <end position="45"/>
    </location>
</feature>
<dbReference type="SUPFAM" id="SSF52540">
    <property type="entry name" value="P-loop containing nucleoside triphosphate hydrolases"/>
    <property type="match status" value="1"/>
</dbReference>
<accession>A0A060NT71</accession>
<dbReference type="KEGG" id="cbab:SMCB_2322"/>
<evidence type="ECO:0000256" key="4">
    <source>
        <dbReference type="SAM" id="MobiDB-lite"/>
    </source>
</evidence>
<dbReference type="InterPro" id="IPR050764">
    <property type="entry name" value="CbbQ/NirQ/NorQ/GpvN"/>
</dbReference>
<evidence type="ECO:0000259" key="5">
    <source>
        <dbReference type="Pfam" id="PF07728"/>
    </source>
</evidence>
<dbReference type="GO" id="GO:0005524">
    <property type="term" value="F:ATP binding"/>
    <property type="evidence" value="ECO:0007669"/>
    <property type="project" value="UniProtKB-KW"/>
</dbReference>
<dbReference type="EMBL" id="AP014569">
    <property type="protein sequence ID" value="BAO84550.1"/>
    <property type="molecule type" value="Genomic_DNA"/>
</dbReference>
<dbReference type="PANTHER" id="PTHR42759:SF7">
    <property type="entry name" value="DENITRIFICATION REGULATORY PROTEIN NIRQ"/>
    <property type="match status" value="1"/>
</dbReference>
<reference evidence="7 8" key="1">
    <citation type="journal article" date="2014" name="Nat. Commun.">
        <title>Physiological and genomic features of highly alkaliphilic hydrogen-utilizing Betaproteobacteria from a continental serpentinizing site.</title>
        <authorList>
            <person name="Suzuki S."/>
            <person name="Kuenen J.G."/>
            <person name="Schipper K."/>
            <person name="van der Velde S."/>
            <person name="Ishii S."/>
            <person name="Wu A."/>
            <person name="Sorokin D.Y."/>
            <person name="Tenney A."/>
            <person name="Meng X.Y."/>
            <person name="Morrill P.L."/>
            <person name="Kamagata Y."/>
            <person name="Muyzer G."/>
            <person name="Nealson K.H."/>
        </authorList>
    </citation>
    <scope>NUCLEOTIDE SEQUENCE [LARGE SCALE GENOMIC DNA]</scope>
    <source>
        <strain evidence="7 8">B1</strain>
    </source>
</reference>
<sequence length="331" mass="36101">MISTPTRNYPERSYPARHLDLAGMHPAQAPTYSAAPTGRTPAGAAHSSHAAMRPSLDTPPSAGSSSDPLSAYRTTHEPFYRPVADEVELFEAAYGARMPVMVKGPTGCGKTRFIEHMAWRLNRPLVTVACHEDMTASDLIGRFLLDAQGTRWQDGPLTLAARHGAICYLDEVVEARQDTTVVIHPLTDARRLLPLEKKGELLHAHPDFVLVISYNPGYQSLMKDLKQSTKQRFAALDFGYPEHALEVEIVAHESGVDAETAGRLVHIGERARNLKGHGLDEGLSTRMLIYAGTLIARGVAPAAACRMALVRPITDDADMRDVLDAAVGTYF</sequence>
<gene>
    <name evidence="7" type="ORF">SMCB_2322</name>
</gene>
<keyword evidence="3" id="KW-0067">ATP-binding</keyword>
<dbReference type="HOGENOM" id="CLU_067562_0_0_4"/>
<evidence type="ECO:0000256" key="2">
    <source>
        <dbReference type="ARBA" id="ARBA00022741"/>
    </source>
</evidence>
<dbReference type="STRING" id="1458426.SMCB_2322"/>
<proteinExistence type="inferred from homology"/>
<feature type="domain" description="CbbQ/NirQ/NorQ C-terminal" evidence="6">
    <location>
        <begin position="246"/>
        <end position="327"/>
    </location>
</feature>
<dbReference type="InterPro" id="IPR011704">
    <property type="entry name" value="ATPase_dyneun-rel_AAA"/>
</dbReference>
<protein>
    <submittedName>
        <fullName evidence="7">MoxR-like ATPase</fullName>
    </submittedName>
</protein>
<evidence type="ECO:0000256" key="1">
    <source>
        <dbReference type="ARBA" id="ARBA00009417"/>
    </source>
</evidence>
<dbReference type="Proteomes" id="UP000066014">
    <property type="component" value="Chromosome"/>
</dbReference>
<evidence type="ECO:0000313" key="8">
    <source>
        <dbReference type="Proteomes" id="UP000066014"/>
    </source>
</evidence>
<keyword evidence="2" id="KW-0547">Nucleotide-binding</keyword>
<feature type="domain" description="ATPase dynein-related AAA" evidence="5">
    <location>
        <begin position="99"/>
        <end position="233"/>
    </location>
</feature>
<dbReference type="InterPro" id="IPR027417">
    <property type="entry name" value="P-loop_NTPase"/>
</dbReference>
<evidence type="ECO:0000313" key="7">
    <source>
        <dbReference type="EMBL" id="BAO84550.1"/>
    </source>
</evidence>
<organism evidence="7 8">
    <name type="scientific">Serpentinimonas maccroryi</name>
    <dbReference type="NCBI Taxonomy" id="1458426"/>
    <lineage>
        <taxon>Bacteria</taxon>
        <taxon>Pseudomonadati</taxon>
        <taxon>Pseudomonadota</taxon>
        <taxon>Betaproteobacteria</taxon>
        <taxon>Burkholderiales</taxon>
        <taxon>Comamonadaceae</taxon>
        <taxon>Serpentinimonas</taxon>
    </lineage>
</organism>
<dbReference type="InterPro" id="IPR013615">
    <property type="entry name" value="CbbQ_C"/>
</dbReference>
<name>A0A060NT71_9BURK</name>
<dbReference type="Pfam" id="PF07728">
    <property type="entry name" value="AAA_5"/>
    <property type="match status" value="1"/>
</dbReference>
<dbReference type="PANTHER" id="PTHR42759">
    <property type="entry name" value="MOXR FAMILY PROTEIN"/>
    <property type="match status" value="1"/>
</dbReference>
<feature type="region of interest" description="Disordered" evidence="4">
    <location>
        <begin position="28"/>
        <end position="70"/>
    </location>
</feature>
<keyword evidence="8" id="KW-1185">Reference proteome</keyword>
<dbReference type="Pfam" id="PF08406">
    <property type="entry name" value="CbbQ_C"/>
    <property type="match status" value="1"/>
</dbReference>
<dbReference type="AlphaFoldDB" id="A0A060NT71"/>